<dbReference type="Pfam" id="PF00359">
    <property type="entry name" value="PTS_EIIA_2"/>
    <property type="match status" value="1"/>
</dbReference>
<keyword evidence="12" id="KW-1185">Reference proteome</keyword>
<accession>H3NM72</accession>
<evidence type="ECO:0000313" key="11">
    <source>
        <dbReference type="EMBL" id="EHR35481.1"/>
    </source>
</evidence>
<feature type="domain" description="PTS EIIA type-2" evidence="8">
    <location>
        <begin position="499"/>
        <end position="638"/>
    </location>
</feature>
<dbReference type="InterPro" id="IPR018356">
    <property type="entry name" value="Tscrpt_reg_HTH_DeoR_CS"/>
</dbReference>
<evidence type="ECO:0000259" key="9">
    <source>
        <dbReference type="PROSITE" id="PS51099"/>
    </source>
</evidence>
<keyword evidence="2" id="KW-0677">Repeat</keyword>
<dbReference type="GO" id="GO:0009401">
    <property type="term" value="P:phosphoenolpyruvate-dependent sugar phosphotransferase system"/>
    <property type="evidence" value="ECO:0007669"/>
    <property type="project" value="InterPro"/>
</dbReference>
<feature type="domain" description="HTH deoR-type" evidence="7">
    <location>
        <begin position="1"/>
        <end position="61"/>
    </location>
</feature>
<dbReference type="Pfam" id="PF05043">
    <property type="entry name" value="Mga"/>
    <property type="match status" value="1"/>
</dbReference>
<dbReference type="PROSITE" id="PS00894">
    <property type="entry name" value="HTH_DEOR_1"/>
    <property type="match status" value="1"/>
</dbReference>
<dbReference type="InterPro" id="IPR050661">
    <property type="entry name" value="BglG_antiterminators"/>
</dbReference>
<dbReference type="AlphaFoldDB" id="H3NM72"/>
<dbReference type="GO" id="GO:0003700">
    <property type="term" value="F:DNA-binding transcription factor activity"/>
    <property type="evidence" value="ECO:0007669"/>
    <property type="project" value="InterPro"/>
</dbReference>
<dbReference type="InterPro" id="IPR007737">
    <property type="entry name" value="Mga_HTH"/>
</dbReference>
<keyword evidence="3" id="KW-0805">Transcription regulation</keyword>
<evidence type="ECO:0000313" key="12">
    <source>
        <dbReference type="Proteomes" id="UP000004191"/>
    </source>
</evidence>
<dbReference type="PROSITE" id="PS51094">
    <property type="entry name" value="PTS_EIIA_TYPE_2"/>
    <property type="match status" value="1"/>
</dbReference>
<dbReference type="PROSITE" id="PS51000">
    <property type="entry name" value="HTH_DEOR_2"/>
    <property type="match status" value="1"/>
</dbReference>
<dbReference type="InterPro" id="IPR036634">
    <property type="entry name" value="PRD_sf"/>
</dbReference>
<name>H3NM72_9FIRM</name>
<dbReference type="PROSITE" id="PS51099">
    <property type="entry name" value="PTS_EIIB_TYPE_2"/>
    <property type="match status" value="1"/>
</dbReference>
<dbReference type="SUPFAM" id="SSF52794">
    <property type="entry name" value="PTS system IIB component-like"/>
    <property type="match status" value="1"/>
</dbReference>
<dbReference type="InterPro" id="IPR036390">
    <property type="entry name" value="WH_DNA-bd_sf"/>
</dbReference>
<proteinExistence type="predicted"/>
<dbReference type="PANTHER" id="PTHR30185">
    <property type="entry name" value="CRYPTIC BETA-GLUCOSIDE BGL OPERON ANTITERMINATOR"/>
    <property type="match status" value="1"/>
</dbReference>
<gene>
    <name evidence="11" type="ORF">HMPREF9709_00433</name>
</gene>
<dbReference type="InterPro" id="IPR013011">
    <property type="entry name" value="PTS_EIIB_2"/>
</dbReference>
<evidence type="ECO:0000256" key="1">
    <source>
        <dbReference type="ARBA" id="ARBA00022679"/>
    </source>
</evidence>
<evidence type="ECO:0000256" key="6">
    <source>
        <dbReference type="ARBA" id="ARBA00023163"/>
    </source>
</evidence>
<dbReference type="RefSeq" id="WP_005397524.1">
    <property type="nucleotide sequence ID" value="NZ_JH601088.1"/>
</dbReference>
<dbReference type="eggNOG" id="COG1762">
    <property type="taxonomic scope" value="Bacteria"/>
</dbReference>
<dbReference type="GO" id="GO:0003677">
    <property type="term" value="F:DNA binding"/>
    <property type="evidence" value="ECO:0007669"/>
    <property type="project" value="UniProtKB-KW"/>
</dbReference>
<sequence length="640" mass="74986">MNIRQIKILEKLNNSDKETYEDFASIFNVSSRTIRNDINDLNELMRKHSSKIIRDNDGYLKIQTENVRAFQSFLREINSDNLFDYSIPSHRMVYISLSLLMANDYIKMDSFLDKLFISKTTLNKDFASVKKIFKRFKVGLKTKPGYGIKVVANEKSIRKAIYYSIQLLNEETLVMDYSTNTPIINKEYNEIIENIIKEKIKNKNINMSDLAFNNLVLHLVITVVRIKNKKYIELNILKENDLIQSIRKNEHFKISKDIVVEIEKVMDINFPVNEIIYITSHLMGINILKDFYIDNKEIDFDILIEKVIGGISQLTGLEFTKDDDLYYGLLMHLKPAIYRYKNNIYLKNPLLDSIKINYAQSFELAVQAAQIIKNNIDIQLNEDEIGYLAIHIGTSLEKNINNISMEKLRCLVVCATGFGTSRLMRLKLESLFNDKIEIIDVVQVYSISNYSLSSYDFIVSNIKIENNFNKDIIVIKNILDNDEYKRVSRYIEYKTNILNYISEENIYPLLDFNKPKELLKFICNDLVLRSQVNKGIYESIIEREKISSSSIGNLIAIPHPLNKMSEKTFWTIITLKDEIRWGDNNVRFVILLNVVNEDKMYLDTMYENLLKLINNKTYIDELLEINDSKIFYNRIKEMLE</sequence>
<dbReference type="PROSITE" id="PS51372">
    <property type="entry name" value="PRD_2"/>
    <property type="match status" value="2"/>
</dbReference>
<keyword evidence="1" id="KW-0808">Transferase</keyword>
<feature type="domain" description="PRD" evidence="10">
    <location>
        <begin position="295"/>
        <end position="402"/>
    </location>
</feature>
<dbReference type="InterPro" id="IPR002178">
    <property type="entry name" value="PTS_EIIA_type-2_dom"/>
</dbReference>
<evidence type="ECO:0000259" key="7">
    <source>
        <dbReference type="PROSITE" id="PS51000"/>
    </source>
</evidence>
<dbReference type="InterPro" id="IPR011608">
    <property type="entry name" value="PRD"/>
</dbReference>
<dbReference type="Gene3D" id="1.10.1790.10">
    <property type="entry name" value="PRD domain"/>
    <property type="match status" value="2"/>
</dbReference>
<dbReference type="InterPro" id="IPR016152">
    <property type="entry name" value="PTrfase/Anion_transptr"/>
</dbReference>
<dbReference type="Proteomes" id="UP000004191">
    <property type="component" value="Unassembled WGS sequence"/>
</dbReference>
<dbReference type="EMBL" id="AGEI01000012">
    <property type="protein sequence ID" value="EHR35481.1"/>
    <property type="molecule type" value="Genomic_DNA"/>
</dbReference>
<feature type="domain" description="PRD" evidence="10">
    <location>
        <begin position="183"/>
        <end position="292"/>
    </location>
</feature>
<dbReference type="Gene3D" id="1.10.10.10">
    <property type="entry name" value="Winged helix-like DNA-binding domain superfamily/Winged helix DNA-binding domain"/>
    <property type="match status" value="2"/>
</dbReference>
<dbReference type="InterPro" id="IPR036095">
    <property type="entry name" value="PTS_EIIB-like_sf"/>
</dbReference>
<keyword evidence="4" id="KW-0238">DNA-binding</keyword>
<comment type="caution">
    <text evidence="11">The sequence shown here is derived from an EMBL/GenBank/DDBJ whole genome shotgun (WGS) entry which is preliminary data.</text>
</comment>
<dbReference type="SUPFAM" id="SSF55804">
    <property type="entry name" value="Phoshotransferase/anion transport protein"/>
    <property type="match status" value="1"/>
</dbReference>
<dbReference type="Pfam" id="PF08279">
    <property type="entry name" value="HTH_11"/>
    <property type="match status" value="1"/>
</dbReference>
<dbReference type="Gene3D" id="3.40.930.10">
    <property type="entry name" value="Mannitol-specific EII, Chain A"/>
    <property type="match status" value="1"/>
</dbReference>
<dbReference type="OrthoDB" id="3175596at2"/>
<dbReference type="CDD" id="cd05568">
    <property type="entry name" value="PTS_IIB_bgl_like"/>
    <property type="match status" value="1"/>
</dbReference>
<dbReference type="SUPFAM" id="SSF63520">
    <property type="entry name" value="PTS-regulatory domain, PRD"/>
    <property type="match status" value="2"/>
</dbReference>
<dbReference type="InterPro" id="IPR036388">
    <property type="entry name" value="WH-like_DNA-bd_sf"/>
</dbReference>
<evidence type="ECO:0000259" key="8">
    <source>
        <dbReference type="PROSITE" id="PS51094"/>
    </source>
</evidence>
<protein>
    <submittedName>
        <fullName evidence="11">Uncharacterized protein</fullName>
    </submittedName>
</protein>
<dbReference type="InterPro" id="IPR003501">
    <property type="entry name" value="PTS_EIIB_2/3"/>
</dbReference>
<feature type="domain" description="PTS EIIB type-2" evidence="9">
    <location>
        <begin position="408"/>
        <end position="499"/>
    </location>
</feature>
<reference evidence="11 12" key="1">
    <citation type="submission" date="2012-01" db="EMBL/GenBank/DDBJ databases">
        <title>The Genome Sequence of Helcococcus kunzii ATCC 51366.</title>
        <authorList>
            <consortium name="The Broad Institute Genome Sequencing Platform"/>
            <person name="Earl A."/>
            <person name="Ward D."/>
            <person name="Feldgarden M."/>
            <person name="Gevers D."/>
            <person name="Huys G."/>
            <person name="Young S.K."/>
            <person name="Zeng Q."/>
            <person name="Gargeya S."/>
            <person name="Fitzgerald M."/>
            <person name="Haas B."/>
            <person name="Abouelleil A."/>
            <person name="Alvarado L."/>
            <person name="Arachchi H.M."/>
            <person name="Berlin A."/>
            <person name="Chapman S.B."/>
            <person name="Gearin G."/>
            <person name="Goldberg J."/>
            <person name="Griggs A."/>
            <person name="Gujja S."/>
            <person name="Hansen M."/>
            <person name="Heiman D."/>
            <person name="Howarth C."/>
            <person name="Larimer J."/>
            <person name="Lui A."/>
            <person name="MacDonald P.J.P."/>
            <person name="McCowen C."/>
            <person name="Montmayeur A."/>
            <person name="Murphy C."/>
            <person name="Neiman D."/>
            <person name="Pearson M."/>
            <person name="Priest M."/>
            <person name="Roberts A."/>
            <person name="Saif S."/>
            <person name="Shea T."/>
            <person name="Sisk P."/>
            <person name="Stolte C."/>
            <person name="Sykes S."/>
            <person name="Wortman J."/>
            <person name="Nusbaum C."/>
            <person name="Birren B."/>
        </authorList>
    </citation>
    <scope>NUCLEOTIDE SEQUENCE [LARGE SCALE GENOMIC DNA]</scope>
    <source>
        <strain evidence="11 12">ATCC 51366</strain>
    </source>
</reference>
<dbReference type="GeneID" id="96998454"/>
<dbReference type="HOGENOM" id="CLU_013442_5_1_9"/>
<evidence type="ECO:0000256" key="5">
    <source>
        <dbReference type="ARBA" id="ARBA00023159"/>
    </source>
</evidence>
<organism evidence="11 12">
    <name type="scientific">Helcococcus kunzii ATCC 51366</name>
    <dbReference type="NCBI Taxonomy" id="883114"/>
    <lineage>
        <taxon>Bacteria</taxon>
        <taxon>Bacillati</taxon>
        <taxon>Bacillota</taxon>
        <taxon>Tissierellia</taxon>
        <taxon>Tissierellales</taxon>
        <taxon>Peptoniphilaceae</taxon>
        <taxon>Helcococcus</taxon>
    </lineage>
</organism>
<dbReference type="GO" id="GO:0008982">
    <property type="term" value="F:protein-N(PI)-phosphohistidine-sugar phosphotransferase activity"/>
    <property type="evidence" value="ECO:0007669"/>
    <property type="project" value="InterPro"/>
</dbReference>
<evidence type="ECO:0000256" key="3">
    <source>
        <dbReference type="ARBA" id="ARBA00023015"/>
    </source>
</evidence>
<dbReference type="Gene3D" id="3.40.50.2300">
    <property type="match status" value="1"/>
</dbReference>
<dbReference type="InterPro" id="IPR001034">
    <property type="entry name" value="DeoR_HTH"/>
</dbReference>
<keyword evidence="5" id="KW-0010">Activator</keyword>
<dbReference type="STRING" id="883114.HMPREF9709_00433"/>
<evidence type="ECO:0000259" key="10">
    <source>
        <dbReference type="PROSITE" id="PS51372"/>
    </source>
</evidence>
<dbReference type="eggNOG" id="COG3711">
    <property type="taxonomic scope" value="Bacteria"/>
</dbReference>
<dbReference type="Pfam" id="PF02302">
    <property type="entry name" value="PTS_IIB"/>
    <property type="match status" value="1"/>
</dbReference>
<dbReference type="Pfam" id="PF00874">
    <property type="entry name" value="PRD"/>
    <property type="match status" value="2"/>
</dbReference>
<dbReference type="InterPro" id="IPR013196">
    <property type="entry name" value="HTH_11"/>
</dbReference>
<evidence type="ECO:0000256" key="2">
    <source>
        <dbReference type="ARBA" id="ARBA00022737"/>
    </source>
</evidence>
<dbReference type="SUPFAM" id="SSF46785">
    <property type="entry name" value="Winged helix' DNA-binding domain"/>
    <property type="match status" value="1"/>
</dbReference>
<dbReference type="PANTHER" id="PTHR30185:SF13">
    <property type="entry name" value="LICABCH OPERON REGULATOR-RELATED"/>
    <property type="match status" value="1"/>
</dbReference>
<evidence type="ECO:0000256" key="4">
    <source>
        <dbReference type="ARBA" id="ARBA00023125"/>
    </source>
</evidence>
<keyword evidence="6" id="KW-0804">Transcription</keyword>